<reference evidence="1" key="1">
    <citation type="submission" date="2018-02" db="EMBL/GenBank/DDBJ databases">
        <authorList>
            <person name="Cohen D.B."/>
            <person name="Kent A.D."/>
        </authorList>
    </citation>
    <scope>NUCLEOTIDE SEQUENCE</scope>
</reference>
<proteinExistence type="predicted"/>
<accession>A0A2N9IUS0</accession>
<gene>
    <name evidence="1" type="ORF">FSB_LOCUS56140</name>
</gene>
<name>A0A2N9IUS0_FAGSY</name>
<evidence type="ECO:0000313" key="1">
    <source>
        <dbReference type="EMBL" id="SPD28258.1"/>
    </source>
</evidence>
<dbReference type="EMBL" id="OIVN01006226">
    <property type="protein sequence ID" value="SPD28258.1"/>
    <property type="molecule type" value="Genomic_DNA"/>
</dbReference>
<dbReference type="AlphaFoldDB" id="A0A2N9IUS0"/>
<protein>
    <submittedName>
        <fullName evidence="1">Uncharacterized protein</fullName>
    </submittedName>
</protein>
<organism evidence="1">
    <name type="scientific">Fagus sylvatica</name>
    <name type="common">Beechnut</name>
    <dbReference type="NCBI Taxonomy" id="28930"/>
    <lineage>
        <taxon>Eukaryota</taxon>
        <taxon>Viridiplantae</taxon>
        <taxon>Streptophyta</taxon>
        <taxon>Embryophyta</taxon>
        <taxon>Tracheophyta</taxon>
        <taxon>Spermatophyta</taxon>
        <taxon>Magnoliopsida</taxon>
        <taxon>eudicotyledons</taxon>
        <taxon>Gunneridae</taxon>
        <taxon>Pentapetalae</taxon>
        <taxon>rosids</taxon>
        <taxon>fabids</taxon>
        <taxon>Fagales</taxon>
        <taxon>Fagaceae</taxon>
        <taxon>Fagus</taxon>
    </lineage>
</organism>
<sequence>MGKNRNGDLFLIFQRGLSVESGDQTVVFIAKLPSSFCGYVQFIMGQIKSFTNVMNDEGRGGVKVSWEQVCLPEKEGDLGLKRVEDWNKPTVIKHIWNPFHPSWFSWGTKGQKLLDREDSSRMLLGLEKALEA</sequence>